<dbReference type="SUPFAM" id="SSF47769">
    <property type="entry name" value="SAM/Pointed domain"/>
    <property type="match status" value="1"/>
</dbReference>
<dbReference type="PROSITE" id="PS50003">
    <property type="entry name" value="PH_DOMAIN"/>
    <property type="match status" value="1"/>
</dbReference>
<dbReference type="InterPro" id="IPR017874">
    <property type="entry name" value="CRIC_domain"/>
</dbReference>
<evidence type="ECO:0000259" key="6">
    <source>
        <dbReference type="PROSITE" id="PS51290"/>
    </source>
</evidence>
<dbReference type="SMART" id="SM00454">
    <property type="entry name" value="SAM"/>
    <property type="match status" value="1"/>
</dbReference>
<dbReference type="SUPFAM" id="SSF50729">
    <property type="entry name" value="PH domain-like"/>
    <property type="match status" value="1"/>
</dbReference>
<reference evidence="8" key="1">
    <citation type="submission" date="2010-08" db="EMBL/GenBank/DDBJ databases">
        <authorList>
            <consortium name="Caenorhabditis japonica Sequencing Consortium"/>
            <person name="Wilson R.K."/>
        </authorList>
    </citation>
    <scope>NUCLEOTIDE SEQUENCE [LARGE SCALE GENOMIC DNA]</scope>
    <source>
        <strain evidence="8">DF5081</strain>
    </source>
</reference>
<evidence type="ECO:0000313" key="8">
    <source>
        <dbReference type="Proteomes" id="UP000005237"/>
    </source>
</evidence>
<dbReference type="Pfam" id="PF00536">
    <property type="entry name" value="SAM_1"/>
    <property type="match status" value="1"/>
</dbReference>
<comment type="similarity">
    <text evidence="1">Belongs to the CNKSR family.</text>
</comment>
<dbReference type="PROSITE" id="PS51290">
    <property type="entry name" value="CRIC"/>
    <property type="match status" value="1"/>
</dbReference>
<name>A0A8R1I7L9_CAEJA</name>
<dbReference type="SMART" id="SM00233">
    <property type="entry name" value="PH"/>
    <property type="match status" value="1"/>
</dbReference>
<dbReference type="InterPro" id="IPR011993">
    <property type="entry name" value="PH-like_dom_sf"/>
</dbReference>
<feature type="region of interest" description="Disordered" evidence="2">
    <location>
        <begin position="364"/>
        <end position="384"/>
    </location>
</feature>
<evidence type="ECO:0000256" key="1">
    <source>
        <dbReference type="ARBA" id="ARBA00009498"/>
    </source>
</evidence>
<evidence type="ECO:0000259" key="4">
    <source>
        <dbReference type="PROSITE" id="PS50105"/>
    </source>
</evidence>
<dbReference type="AlphaFoldDB" id="A0A8R1I7L9"/>
<proteinExistence type="inferred from homology"/>
<keyword evidence="8" id="KW-1185">Reference proteome</keyword>
<protein>
    <recommendedName>
        <fullName evidence="9">Connector enhancer of kinase suppressor of ras</fullName>
    </recommendedName>
</protein>
<dbReference type="SMART" id="SM00228">
    <property type="entry name" value="PDZ"/>
    <property type="match status" value="1"/>
</dbReference>
<dbReference type="InterPro" id="IPR013761">
    <property type="entry name" value="SAM/pointed_sf"/>
</dbReference>
<sequence length="791" mass="89224">MGFPSTPLDAKQALGISSAINAVSSGLRAGSPMLSASYEPQFSFARCVEQWKGKEIARWIEGLGDQMNPYLGMIRDNIRSGRQLEALDDDSLKKIGISALGARKTILQAVSLLLYFMHESEEENLQRLAQQVKTSCLYIERTMTSAMRMREKAIRRSEIVNILNSVSNAVLQLAEHTKRLVFWLDRTPFDEEQAFVEVRNSISSYMWNLLRNVNVQPKALFETGNQIVRMSKELAYECQKIVDCEDPLVLYACFVETAQLRRRPDTPVTSWGLNIQSSYRGIHVVSEIKEGSPADACTKIDAGDEILMINGRTVVGWDLTSVVQRIGSTEVSELNLIIKRRPREPQLPKQSKLAARALASSSQAAKTYSTDDYDPFGQSEPLKRHRSVHAISEIIKENERRMRTSRRRVRRSSIASACPRKEQKNLDEPSDGDDWDVHEFIRDVDEEEEALVPRIAKRTRTMRHQPDGYVRSFIDNKLVTDIEDDVVNDQLTFNVKCPSEFAQIKEVDQEDLKEMNIPEARISDDDWKAPYQEIAAPSFRSVGDSNISAFSLDSPRLLPVSSRMTSSVEDAAFGVLPSPSTSSMNSVSSPAPFGKFPMSSSMSEWSPCPDDSPGSPITAAYASMEKLFEGWVKRRKTRAELSANEVTNKWPKCWMCLRGHYLLLYSNQYVKRPDIVINLTKATISDSTDLKTSKKNIFRITCPPLDYHFSCLTSMDWKNWTQKMKMAKEIYSTGNQPRVMSQSVSSYNHDLSELNNPLGYAKMSTSQHAELSTLPRVSNGMACTKSAGRSK</sequence>
<evidence type="ECO:0000259" key="5">
    <source>
        <dbReference type="PROSITE" id="PS50106"/>
    </source>
</evidence>
<dbReference type="Pfam" id="PF00169">
    <property type="entry name" value="PH"/>
    <property type="match status" value="1"/>
</dbReference>
<feature type="region of interest" description="Disordered" evidence="2">
    <location>
        <begin position="397"/>
        <end position="435"/>
    </location>
</feature>
<dbReference type="PANTHER" id="PTHR12844:SF42">
    <property type="entry name" value="CONNECTOR ENHANCER OF KSR PROTEIN CNK"/>
    <property type="match status" value="1"/>
</dbReference>
<dbReference type="Proteomes" id="UP000005237">
    <property type="component" value="Unassembled WGS sequence"/>
</dbReference>
<evidence type="ECO:0000256" key="2">
    <source>
        <dbReference type="SAM" id="MobiDB-lite"/>
    </source>
</evidence>
<evidence type="ECO:0008006" key="9">
    <source>
        <dbReference type="Google" id="ProtNLM"/>
    </source>
</evidence>
<organism evidence="7 8">
    <name type="scientific">Caenorhabditis japonica</name>
    <dbReference type="NCBI Taxonomy" id="281687"/>
    <lineage>
        <taxon>Eukaryota</taxon>
        <taxon>Metazoa</taxon>
        <taxon>Ecdysozoa</taxon>
        <taxon>Nematoda</taxon>
        <taxon>Chromadorea</taxon>
        <taxon>Rhabditida</taxon>
        <taxon>Rhabditina</taxon>
        <taxon>Rhabditomorpha</taxon>
        <taxon>Rhabditoidea</taxon>
        <taxon>Rhabditidae</taxon>
        <taxon>Peloderinae</taxon>
        <taxon>Caenorhabditis</taxon>
    </lineage>
</organism>
<evidence type="ECO:0000313" key="7">
    <source>
        <dbReference type="EnsemblMetazoa" id="CJA18905.1"/>
    </source>
</evidence>
<dbReference type="EnsemblMetazoa" id="CJA18905.1">
    <property type="protein sequence ID" value="CJA18905.1"/>
    <property type="gene ID" value="WBGene00138109"/>
</dbReference>
<dbReference type="PANTHER" id="PTHR12844">
    <property type="entry name" value="CONNECTOR ENCHANCER OF KINASE SUPPRESSOR OF RAS"/>
    <property type="match status" value="1"/>
</dbReference>
<feature type="domain" description="PH" evidence="3">
    <location>
        <begin position="625"/>
        <end position="729"/>
    </location>
</feature>
<dbReference type="InterPro" id="IPR001660">
    <property type="entry name" value="SAM"/>
</dbReference>
<dbReference type="Pfam" id="PF00595">
    <property type="entry name" value="PDZ"/>
    <property type="match status" value="1"/>
</dbReference>
<dbReference type="InterPro" id="IPR051566">
    <property type="entry name" value="CNKSR"/>
</dbReference>
<reference evidence="7" key="2">
    <citation type="submission" date="2022-06" db="UniProtKB">
        <authorList>
            <consortium name="EnsemblMetazoa"/>
        </authorList>
    </citation>
    <scope>IDENTIFICATION</scope>
    <source>
        <strain evidence="7">DF5081</strain>
    </source>
</reference>
<dbReference type="Gene3D" id="1.10.150.50">
    <property type="entry name" value="Transcription Factor, Ets-1"/>
    <property type="match status" value="1"/>
</dbReference>
<dbReference type="Gene3D" id="2.30.29.30">
    <property type="entry name" value="Pleckstrin-homology domain (PH domain)/Phosphotyrosine-binding domain (PTB)"/>
    <property type="match status" value="1"/>
</dbReference>
<feature type="domain" description="SAM" evidence="4">
    <location>
        <begin position="51"/>
        <end position="116"/>
    </location>
</feature>
<dbReference type="InterPro" id="IPR036034">
    <property type="entry name" value="PDZ_sf"/>
</dbReference>
<dbReference type="InterPro" id="IPR001478">
    <property type="entry name" value="PDZ"/>
</dbReference>
<dbReference type="InterPro" id="IPR001849">
    <property type="entry name" value="PH_domain"/>
</dbReference>
<feature type="domain" description="CRIC" evidence="6">
    <location>
        <begin position="124"/>
        <end position="220"/>
    </location>
</feature>
<dbReference type="PROSITE" id="PS50106">
    <property type="entry name" value="PDZ"/>
    <property type="match status" value="1"/>
</dbReference>
<dbReference type="PROSITE" id="PS50105">
    <property type="entry name" value="SAM_DOMAIN"/>
    <property type="match status" value="1"/>
</dbReference>
<feature type="domain" description="PDZ" evidence="5">
    <location>
        <begin position="257"/>
        <end position="326"/>
    </location>
</feature>
<dbReference type="Gene3D" id="2.30.42.10">
    <property type="match status" value="1"/>
</dbReference>
<dbReference type="CDD" id="cd06748">
    <property type="entry name" value="PDZ_CNK1_2_3-like"/>
    <property type="match status" value="1"/>
</dbReference>
<accession>A0A8R1I7L9</accession>
<dbReference type="Pfam" id="PF10534">
    <property type="entry name" value="CRIC_ras_sig"/>
    <property type="match status" value="1"/>
</dbReference>
<evidence type="ECO:0000259" key="3">
    <source>
        <dbReference type="PROSITE" id="PS50003"/>
    </source>
</evidence>
<dbReference type="SUPFAM" id="SSF50156">
    <property type="entry name" value="PDZ domain-like"/>
    <property type="match status" value="1"/>
</dbReference>